<feature type="active site" description="Proton donor/acceptor" evidence="9">
    <location>
        <position position="202"/>
    </location>
</feature>
<evidence type="ECO:0000256" key="5">
    <source>
        <dbReference type="ARBA" id="ARBA00022801"/>
    </source>
</evidence>
<evidence type="ECO:0000259" key="10">
    <source>
        <dbReference type="PROSITE" id="PS52029"/>
    </source>
</evidence>
<evidence type="ECO:0000256" key="2">
    <source>
        <dbReference type="ARBA" id="ARBA00005992"/>
    </source>
</evidence>
<dbReference type="EMBL" id="JBDKXB010000003">
    <property type="protein sequence ID" value="MEY6431449.1"/>
    <property type="molecule type" value="Genomic_DNA"/>
</dbReference>
<dbReference type="SUPFAM" id="SSF141523">
    <property type="entry name" value="L,D-transpeptidase catalytic domain-like"/>
    <property type="match status" value="1"/>
</dbReference>
<evidence type="ECO:0000256" key="6">
    <source>
        <dbReference type="ARBA" id="ARBA00022960"/>
    </source>
</evidence>
<gene>
    <name evidence="11" type="ORF">ABC977_03395</name>
</gene>
<comment type="pathway">
    <text evidence="1 9">Cell wall biogenesis; peptidoglycan biosynthesis.</text>
</comment>
<dbReference type="InterPro" id="IPR050979">
    <property type="entry name" value="LD-transpeptidase"/>
</dbReference>
<evidence type="ECO:0000313" key="12">
    <source>
        <dbReference type="Proteomes" id="UP001564408"/>
    </source>
</evidence>
<evidence type="ECO:0000313" key="11">
    <source>
        <dbReference type="EMBL" id="MEY6431449.1"/>
    </source>
</evidence>
<keyword evidence="5" id="KW-0378">Hydrolase</keyword>
<evidence type="ECO:0000256" key="3">
    <source>
        <dbReference type="ARBA" id="ARBA00022676"/>
    </source>
</evidence>
<dbReference type="PROSITE" id="PS52029">
    <property type="entry name" value="LD_TPASE"/>
    <property type="match status" value="1"/>
</dbReference>
<name>A0ABV4BBT4_9GAMM</name>
<keyword evidence="12" id="KW-1185">Reference proteome</keyword>
<evidence type="ECO:0000256" key="1">
    <source>
        <dbReference type="ARBA" id="ARBA00004752"/>
    </source>
</evidence>
<organism evidence="11 12">
    <name type="scientific">Thioalkalicoccus limnaeus</name>
    <dbReference type="NCBI Taxonomy" id="120681"/>
    <lineage>
        <taxon>Bacteria</taxon>
        <taxon>Pseudomonadati</taxon>
        <taxon>Pseudomonadota</taxon>
        <taxon>Gammaproteobacteria</taxon>
        <taxon>Chromatiales</taxon>
        <taxon>Chromatiaceae</taxon>
        <taxon>Thioalkalicoccus</taxon>
    </lineage>
</organism>
<keyword evidence="8 9" id="KW-0961">Cell wall biogenesis/degradation</keyword>
<dbReference type="InterPro" id="IPR005490">
    <property type="entry name" value="LD_TPept_cat_dom"/>
</dbReference>
<accession>A0ABV4BBT4</accession>
<reference evidence="11 12" key="1">
    <citation type="submission" date="2024-05" db="EMBL/GenBank/DDBJ databases">
        <title>Genome Sequence and Characterization of the New Strain Purple Sulfur Bacterium of Genus Thioalkalicoccus.</title>
        <authorList>
            <person name="Bryantseva I.A."/>
            <person name="Kyndt J.A."/>
            <person name="Imhoff J.F."/>
        </authorList>
    </citation>
    <scope>NUCLEOTIDE SEQUENCE [LARGE SCALE GENOMIC DNA]</scope>
    <source>
        <strain evidence="11 12">Um2</strain>
    </source>
</reference>
<comment type="similarity">
    <text evidence="2">Belongs to the YkuD family.</text>
</comment>
<dbReference type="RefSeq" id="WP_369665833.1">
    <property type="nucleotide sequence ID" value="NZ_JBDKXB010000003.1"/>
</dbReference>
<evidence type="ECO:0000256" key="7">
    <source>
        <dbReference type="ARBA" id="ARBA00022984"/>
    </source>
</evidence>
<evidence type="ECO:0000256" key="8">
    <source>
        <dbReference type="ARBA" id="ARBA00023316"/>
    </source>
</evidence>
<proteinExistence type="inferred from homology"/>
<keyword evidence="3" id="KW-0328">Glycosyltransferase</keyword>
<keyword evidence="4" id="KW-0808">Transferase</keyword>
<dbReference type="PANTHER" id="PTHR30582">
    <property type="entry name" value="L,D-TRANSPEPTIDASE"/>
    <property type="match status" value="1"/>
</dbReference>
<dbReference type="PANTHER" id="PTHR30582:SF24">
    <property type="entry name" value="L,D-TRANSPEPTIDASE ERFK_SRFK-RELATED"/>
    <property type="match status" value="1"/>
</dbReference>
<dbReference type="InterPro" id="IPR038063">
    <property type="entry name" value="Transpep_catalytic_dom"/>
</dbReference>
<feature type="domain" description="L,D-TPase catalytic" evidence="10">
    <location>
        <begin position="106"/>
        <end position="242"/>
    </location>
</feature>
<sequence>MNHNTTSAFSMPRVWLAAALLLAGTGIGGTGHAELYQLQRATDDVVGAAFFVRSRSEDTLLDIARLNGFGHDDMRSANPRVDMWVPGDGANVLIPNRFVLPDAPREGIVLNLAEKRLYFFPPGEPTKVHSFPISIGREGHNTPVGQFHILAKNENPTWRPPAWIREQRAKEGRPIPEVVPPGPDNPLGDFAMRLSDPSYLIHGTNRPWGLGMEVSAGCIRMYPEDIAHLFPMVDLKTQVTIVDQPVKIGWYGDELYLEVHKKEGESIRDPREVIPAALAGDPGVFIDWGAVRRTLEARTGLPKLVGGRNASANWHHLDMIF</sequence>
<evidence type="ECO:0000256" key="4">
    <source>
        <dbReference type="ARBA" id="ARBA00022679"/>
    </source>
</evidence>
<feature type="active site" description="Nucleophile" evidence="9">
    <location>
        <position position="218"/>
    </location>
</feature>
<evidence type="ECO:0000256" key="9">
    <source>
        <dbReference type="PROSITE-ProRule" id="PRU01373"/>
    </source>
</evidence>
<dbReference type="Proteomes" id="UP001564408">
    <property type="component" value="Unassembled WGS sequence"/>
</dbReference>
<dbReference type="Pfam" id="PF03734">
    <property type="entry name" value="YkuD"/>
    <property type="match status" value="1"/>
</dbReference>
<dbReference type="CDD" id="cd16913">
    <property type="entry name" value="YkuD_like"/>
    <property type="match status" value="1"/>
</dbReference>
<protein>
    <submittedName>
        <fullName evidence="11">L,D-transpeptidase family protein</fullName>
    </submittedName>
</protein>
<keyword evidence="6 9" id="KW-0133">Cell shape</keyword>
<dbReference type="Gene3D" id="2.40.440.10">
    <property type="entry name" value="L,D-transpeptidase catalytic domain-like"/>
    <property type="match status" value="1"/>
</dbReference>
<keyword evidence="7 9" id="KW-0573">Peptidoglycan synthesis</keyword>
<comment type="caution">
    <text evidence="11">The sequence shown here is derived from an EMBL/GenBank/DDBJ whole genome shotgun (WGS) entry which is preliminary data.</text>
</comment>